<feature type="compositionally biased region" description="Low complexity" evidence="1">
    <location>
        <begin position="267"/>
        <end position="326"/>
    </location>
</feature>
<accession>A0A6G1GQE0</accession>
<keyword evidence="4" id="KW-1185">Reference proteome</keyword>
<organism evidence="3 4">
    <name type="scientific">Aulographum hederae CBS 113979</name>
    <dbReference type="NCBI Taxonomy" id="1176131"/>
    <lineage>
        <taxon>Eukaryota</taxon>
        <taxon>Fungi</taxon>
        <taxon>Dikarya</taxon>
        <taxon>Ascomycota</taxon>
        <taxon>Pezizomycotina</taxon>
        <taxon>Dothideomycetes</taxon>
        <taxon>Pleosporomycetidae</taxon>
        <taxon>Aulographales</taxon>
        <taxon>Aulographaceae</taxon>
    </lineage>
</organism>
<dbReference type="OrthoDB" id="2426396at2759"/>
<gene>
    <name evidence="3" type="ORF">K402DRAFT_456866</name>
</gene>
<evidence type="ECO:0000256" key="2">
    <source>
        <dbReference type="SAM" id="SignalP"/>
    </source>
</evidence>
<dbReference type="PANTHER" id="PTHR39599">
    <property type="entry name" value="GPI-ANCHORED PROTEIN (EUROFUNG)-RELATED-RELATED"/>
    <property type="match status" value="1"/>
</dbReference>
<name>A0A6G1GQE0_9PEZI</name>
<proteinExistence type="predicted"/>
<protein>
    <recommendedName>
        <fullName evidence="5">GPI anchored protein</fullName>
    </recommendedName>
</protein>
<dbReference type="Proteomes" id="UP000800041">
    <property type="component" value="Unassembled WGS sequence"/>
</dbReference>
<dbReference type="EMBL" id="ML977178">
    <property type="protein sequence ID" value="KAF1983032.1"/>
    <property type="molecule type" value="Genomic_DNA"/>
</dbReference>
<evidence type="ECO:0000313" key="4">
    <source>
        <dbReference type="Proteomes" id="UP000800041"/>
    </source>
</evidence>
<dbReference type="PANTHER" id="PTHR39599:SF2">
    <property type="entry name" value="ANCHORED PROTEIN, PUTATIVE (AFU_ORTHOLOGUE AFUA_1G09650)-RELATED"/>
    <property type="match status" value="1"/>
</dbReference>
<evidence type="ECO:0000256" key="1">
    <source>
        <dbReference type="SAM" id="MobiDB-lite"/>
    </source>
</evidence>
<feature type="chain" id="PRO_5026098337" description="GPI anchored protein" evidence="2">
    <location>
        <begin position="28"/>
        <end position="461"/>
    </location>
</feature>
<sequence length="461" mass="47618">MKIERRLLALPASLLLLLSSRVWVVSAEPESEDGLNSTNVEPANRYRSIQKRLAEEHPIAVRKMSNDPGEMFFLDYWEFGAQSPGSPTDSRKTESSADWSSVEDDPNSDTNATMSFPFLSPILLHSDTRYSNELAARYFRRSLLGKRDYQCPADTNACTEIDRPNSCCSEGYACVIIEDTGLGDVGCCGNGQTCGGQVSNCDTSAGLTSCPNDTNNGGCCIPDYTCDDIGCIISNTVTTTTTLAVVTVTASPSSISTSSQPPPPPSSSSTVVGVVPPPILTSTSTTTITPSATETPSYSSPLPSSTTPSSTGTVIPPVRPTSNPSTTTPPSPTTNSNICPTGYYLCSAYNPGGCCQVDRDCQSTSCPSPSTTLVVSSGATINGVATGGSCASGWFGCDGSLGGGCCPNGYGCGASCTLSVNGQASATVGKLPQSGAVEVRSWSLSAVFGLGVTVAVVVGML</sequence>
<evidence type="ECO:0000313" key="3">
    <source>
        <dbReference type="EMBL" id="KAF1983032.1"/>
    </source>
</evidence>
<feature type="region of interest" description="Disordered" evidence="1">
    <location>
        <begin position="83"/>
        <end position="108"/>
    </location>
</feature>
<feature type="signal peptide" evidence="2">
    <location>
        <begin position="1"/>
        <end position="27"/>
    </location>
</feature>
<keyword evidence="2" id="KW-0732">Signal</keyword>
<feature type="region of interest" description="Disordered" evidence="1">
    <location>
        <begin position="252"/>
        <end position="333"/>
    </location>
</feature>
<dbReference type="AlphaFoldDB" id="A0A6G1GQE0"/>
<evidence type="ECO:0008006" key="5">
    <source>
        <dbReference type="Google" id="ProtNLM"/>
    </source>
</evidence>
<reference evidence="3" key="1">
    <citation type="journal article" date="2020" name="Stud. Mycol.">
        <title>101 Dothideomycetes genomes: a test case for predicting lifestyles and emergence of pathogens.</title>
        <authorList>
            <person name="Haridas S."/>
            <person name="Albert R."/>
            <person name="Binder M."/>
            <person name="Bloem J."/>
            <person name="Labutti K."/>
            <person name="Salamov A."/>
            <person name="Andreopoulos B."/>
            <person name="Baker S."/>
            <person name="Barry K."/>
            <person name="Bills G."/>
            <person name="Bluhm B."/>
            <person name="Cannon C."/>
            <person name="Castanera R."/>
            <person name="Culley D."/>
            <person name="Daum C."/>
            <person name="Ezra D."/>
            <person name="Gonzalez J."/>
            <person name="Henrissat B."/>
            <person name="Kuo A."/>
            <person name="Liang C."/>
            <person name="Lipzen A."/>
            <person name="Lutzoni F."/>
            <person name="Magnuson J."/>
            <person name="Mondo S."/>
            <person name="Nolan M."/>
            <person name="Ohm R."/>
            <person name="Pangilinan J."/>
            <person name="Park H.-J."/>
            <person name="Ramirez L."/>
            <person name="Alfaro M."/>
            <person name="Sun H."/>
            <person name="Tritt A."/>
            <person name="Yoshinaga Y."/>
            <person name="Zwiers L.-H."/>
            <person name="Turgeon B."/>
            <person name="Goodwin S."/>
            <person name="Spatafora J."/>
            <person name="Crous P."/>
            <person name="Grigoriev I."/>
        </authorList>
    </citation>
    <scope>NUCLEOTIDE SEQUENCE</scope>
    <source>
        <strain evidence="3">CBS 113979</strain>
    </source>
</reference>